<evidence type="ECO:0000256" key="5">
    <source>
        <dbReference type="ARBA" id="ARBA00023015"/>
    </source>
</evidence>
<comment type="subcellular location">
    <subcellularLocation>
        <location evidence="1">Secreted</location>
        <location evidence="1">Cell wall</location>
    </subcellularLocation>
</comment>
<dbReference type="GO" id="GO:0030599">
    <property type="term" value="F:pectinesterase activity"/>
    <property type="evidence" value="ECO:0007669"/>
    <property type="project" value="InterPro"/>
</dbReference>
<sequence length="348" mass="38031">MAISLSQISISTDSDSASSWDHHPSSSPHYRHPSLPPLPTNQLWQNLPLATPPSKKPRGRPPGSKNKPKYTMAQPSMKIVIVNVAPGRDIMETILDIAQQNHVSLTILSASGTIASVILRNTPTGSPSLMLHGPFNLLSLTGSFLYNNEYTLLPGATTPRSLSFGIHLSTSHGRIFGGPIGGRVVAGDDVSLTISTYKNPEIYKYVPTGQESNEDDNINNHINKTYNSNPSNSNTGGDLSIFNSASFGIRQAVALRVTADRCTFYNCSTRTLGTLSHPLQVREVYNCTERNSPQEKLVMYSSRCVVTGNGGTSYAYLGRPWRPFARVVFAFTFMDQCIKPAGWNNWGK</sequence>
<dbReference type="Proteomes" id="UP001189624">
    <property type="component" value="Chromosome 6"/>
</dbReference>
<keyword evidence="7" id="KW-0238">DNA-binding</keyword>
<dbReference type="GO" id="GO:0003680">
    <property type="term" value="F:minor groove of adenine-thymine-rich DNA binding"/>
    <property type="evidence" value="ECO:0007669"/>
    <property type="project" value="InterPro"/>
</dbReference>
<dbReference type="PANTHER" id="PTHR31100:SF63">
    <property type="entry name" value="AT-HOOK MOTIF NUCLEAR-LOCALIZED PROTEIN"/>
    <property type="match status" value="1"/>
</dbReference>
<dbReference type="Gene3D" id="3.30.1330.80">
    <property type="entry name" value="Hypothetical protein, similar to alpha- acetolactate decarboxylase, domain 2"/>
    <property type="match status" value="1"/>
</dbReference>
<organism evidence="12 13">
    <name type="scientific">Sphenostylis stenocarpa</name>
    <dbReference type="NCBI Taxonomy" id="92480"/>
    <lineage>
        <taxon>Eukaryota</taxon>
        <taxon>Viridiplantae</taxon>
        <taxon>Streptophyta</taxon>
        <taxon>Embryophyta</taxon>
        <taxon>Tracheophyta</taxon>
        <taxon>Spermatophyta</taxon>
        <taxon>Magnoliopsida</taxon>
        <taxon>eudicotyledons</taxon>
        <taxon>Gunneridae</taxon>
        <taxon>Pentapetalae</taxon>
        <taxon>rosids</taxon>
        <taxon>fabids</taxon>
        <taxon>Fabales</taxon>
        <taxon>Fabaceae</taxon>
        <taxon>Papilionoideae</taxon>
        <taxon>50 kb inversion clade</taxon>
        <taxon>NPAAA clade</taxon>
        <taxon>indigoferoid/millettioid clade</taxon>
        <taxon>Phaseoleae</taxon>
        <taxon>Sphenostylis</taxon>
    </lineage>
</organism>
<feature type="region of interest" description="Disordered" evidence="10">
    <location>
        <begin position="1"/>
        <end position="71"/>
    </location>
</feature>
<dbReference type="Gramene" id="rna-AYBTSS11_LOCUS20546">
    <property type="protein sequence ID" value="CAJ1964868.1"/>
    <property type="gene ID" value="gene-AYBTSS11_LOCUS20546"/>
</dbReference>
<dbReference type="PANTHER" id="PTHR31100">
    <property type="entry name" value="AT-HOOK MOTIF NUCLEAR-LOCALIZED PROTEIN 15"/>
    <property type="match status" value="1"/>
</dbReference>
<keyword evidence="9" id="KW-0539">Nucleus</keyword>
<dbReference type="GO" id="GO:0042545">
    <property type="term" value="P:cell wall modification"/>
    <property type="evidence" value="ECO:0007669"/>
    <property type="project" value="InterPro"/>
</dbReference>
<evidence type="ECO:0000256" key="4">
    <source>
        <dbReference type="ARBA" id="ARBA00022801"/>
    </source>
</evidence>
<evidence type="ECO:0000256" key="1">
    <source>
        <dbReference type="ARBA" id="ARBA00004191"/>
    </source>
</evidence>
<evidence type="ECO:0000313" key="13">
    <source>
        <dbReference type="Proteomes" id="UP001189624"/>
    </source>
</evidence>
<dbReference type="Gene3D" id="2.160.20.10">
    <property type="entry name" value="Single-stranded right-handed beta-helix, Pectin lyase-like"/>
    <property type="match status" value="1"/>
</dbReference>
<evidence type="ECO:0000256" key="10">
    <source>
        <dbReference type="SAM" id="MobiDB-lite"/>
    </source>
</evidence>
<comment type="pathway">
    <text evidence="2">Glycan metabolism; pectin degradation; 2-dehydro-3-deoxy-D-gluconate from pectin: step 1/5.</text>
</comment>
<dbReference type="GO" id="GO:0005634">
    <property type="term" value="C:nucleus"/>
    <property type="evidence" value="ECO:0007669"/>
    <property type="project" value="TreeGrafter"/>
</dbReference>
<dbReference type="AlphaFoldDB" id="A0AA86STT5"/>
<evidence type="ECO:0000256" key="2">
    <source>
        <dbReference type="ARBA" id="ARBA00005184"/>
    </source>
</evidence>
<accession>A0AA86STT5</accession>
<evidence type="ECO:0000313" key="12">
    <source>
        <dbReference type="EMBL" id="CAJ1964868.1"/>
    </source>
</evidence>
<dbReference type="Pfam" id="PF01095">
    <property type="entry name" value="Pectinesterase"/>
    <property type="match status" value="1"/>
</dbReference>
<proteinExistence type="predicted"/>
<evidence type="ECO:0000256" key="6">
    <source>
        <dbReference type="ARBA" id="ARBA00023085"/>
    </source>
</evidence>
<dbReference type="Pfam" id="PF03479">
    <property type="entry name" value="PCC"/>
    <property type="match status" value="1"/>
</dbReference>
<gene>
    <name evidence="12" type="ORF">AYBTSS11_LOCUS20546</name>
</gene>
<dbReference type="GO" id="GO:0003700">
    <property type="term" value="F:DNA-binding transcription factor activity"/>
    <property type="evidence" value="ECO:0007669"/>
    <property type="project" value="TreeGrafter"/>
</dbReference>
<dbReference type="EMBL" id="OY731403">
    <property type="protein sequence ID" value="CAJ1964868.1"/>
    <property type="molecule type" value="Genomic_DNA"/>
</dbReference>
<feature type="domain" description="PPC" evidence="11">
    <location>
        <begin position="74"/>
        <end position="218"/>
    </location>
</feature>
<keyword evidence="8" id="KW-0804">Transcription</keyword>
<evidence type="ECO:0000259" key="11">
    <source>
        <dbReference type="PROSITE" id="PS51742"/>
    </source>
</evidence>
<dbReference type="InterPro" id="IPR000070">
    <property type="entry name" value="Pectinesterase_cat"/>
</dbReference>
<keyword evidence="13" id="KW-1185">Reference proteome</keyword>
<name>A0AA86STT5_9FABA</name>
<keyword evidence="4" id="KW-0378">Hydrolase</keyword>
<dbReference type="SUPFAM" id="SSF117856">
    <property type="entry name" value="AF0104/ALDC/Ptd012-like"/>
    <property type="match status" value="1"/>
</dbReference>
<dbReference type="InterPro" id="IPR012334">
    <property type="entry name" value="Pectin_lyas_fold"/>
</dbReference>
<feature type="compositionally biased region" description="Low complexity" evidence="10">
    <location>
        <begin position="1"/>
        <end position="19"/>
    </location>
</feature>
<dbReference type="InterPro" id="IPR005175">
    <property type="entry name" value="PPC_dom"/>
</dbReference>
<dbReference type="InterPro" id="IPR011050">
    <property type="entry name" value="Pectin_lyase_fold/virulence"/>
</dbReference>
<keyword evidence="6" id="KW-0063">Aspartyl esterase</keyword>
<evidence type="ECO:0000256" key="9">
    <source>
        <dbReference type="ARBA" id="ARBA00023242"/>
    </source>
</evidence>
<keyword evidence="3" id="KW-0964">Secreted</keyword>
<evidence type="ECO:0000256" key="3">
    <source>
        <dbReference type="ARBA" id="ARBA00022512"/>
    </source>
</evidence>
<protein>
    <recommendedName>
        <fullName evidence="11">PPC domain-containing protein</fullName>
    </recommendedName>
</protein>
<reference evidence="12" key="1">
    <citation type="submission" date="2023-10" db="EMBL/GenBank/DDBJ databases">
        <authorList>
            <person name="Domelevo Entfellner J.-B."/>
        </authorList>
    </citation>
    <scope>NUCLEOTIDE SEQUENCE</scope>
</reference>
<dbReference type="PROSITE" id="PS51742">
    <property type="entry name" value="PPC"/>
    <property type="match status" value="1"/>
</dbReference>
<keyword evidence="5" id="KW-0805">Transcription regulation</keyword>
<keyword evidence="3" id="KW-0134">Cell wall</keyword>
<dbReference type="CDD" id="cd11378">
    <property type="entry name" value="DUF296"/>
    <property type="match status" value="1"/>
</dbReference>
<dbReference type="InterPro" id="IPR014476">
    <property type="entry name" value="AHL15-29"/>
</dbReference>
<evidence type="ECO:0000256" key="7">
    <source>
        <dbReference type="ARBA" id="ARBA00023125"/>
    </source>
</evidence>
<dbReference type="SUPFAM" id="SSF51126">
    <property type="entry name" value="Pectin lyase-like"/>
    <property type="match status" value="1"/>
</dbReference>
<dbReference type="FunFam" id="3.30.1330.80:FF:000009">
    <property type="entry name" value="AT-hook motif nuclear-localized protein 17"/>
    <property type="match status" value="1"/>
</dbReference>
<evidence type="ECO:0000256" key="8">
    <source>
        <dbReference type="ARBA" id="ARBA00023163"/>
    </source>
</evidence>